<dbReference type="GO" id="GO:0005524">
    <property type="term" value="F:ATP binding"/>
    <property type="evidence" value="ECO:0007669"/>
    <property type="project" value="UniProtKB-UniRule"/>
</dbReference>
<comment type="catalytic activity">
    <reaction evidence="7">
        <text>L-threonyl-[protein] + ATP = O-phospho-L-threonyl-[protein] + ADP + H(+)</text>
        <dbReference type="Rhea" id="RHEA:46608"/>
        <dbReference type="Rhea" id="RHEA-COMP:11060"/>
        <dbReference type="Rhea" id="RHEA-COMP:11605"/>
        <dbReference type="ChEBI" id="CHEBI:15378"/>
        <dbReference type="ChEBI" id="CHEBI:30013"/>
        <dbReference type="ChEBI" id="CHEBI:30616"/>
        <dbReference type="ChEBI" id="CHEBI:61977"/>
        <dbReference type="ChEBI" id="CHEBI:456216"/>
        <dbReference type="EC" id="2.7.11.1"/>
    </reaction>
</comment>
<dbReference type="InterPro" id="IPR000719">
    <property type="entry name" value="Prot_kinase_dom"/>
</dbReference>
<evidence type="ECO:0000256" key="2">
    <source>
        <dbReference type="ARBA" id="ARBA00022527"/>
    </source>
</evidence>
<evidence type="ECO:0000256" key="8">
    <source>
        <dbReference type="ARBA" id="ARBA00048679"/>
    </source>
</evidence>
<evidence type="ECO:0000313" key="11">
    <source>
        <dbReference type="EMBL" id="AYV76925.1"/>
    </source>
</evidence>
<evidence type="ECO:0000256" key="4">
    <source>
        <dbReference type="ARBA" id="ARBA00022741"/>
    </source>
</evidence>
<dbReference type="InterPro" id="IPR051334">
    <property type="entry name" value="SRPK"/>
</dbReference>
<dbReference type="InterPro" id="IPR011009">
    <property type="entry name" value="Kinase-like_dom_sf"/>
</dbReference>
<keyword evidence="3" id="KW-0808">Transferase</keyword>
<evidence type="ECO:0000256" key="7">
    <source>
        <dbReference type="ARBA" id="ARBA00047899"/>
    </source>
</evidence>
<dbReference type="GO" id="GO:0004674">
    <property type="term" value="F:protein serine/threonine kinase activity"/>
    <property type="evidence" value="ECO:0007669"/>
    <property type="project" value="UniProtKB-KW"/>
</dbReference>
<accession>A0A3G4ZPW1</accession>
<dbReference type="SUPFAM" id="SSF56112">
    <property type="entry name" value="Protein kinase-like (PK-like)"/>
    <property type="match status" value="1"/>
</dbReference>
<evidence type="ECO:0000256" key="9">
    <source>
        <dbReference type="PROSITE-ProRule" id="PRU10141"/>
    </source>
</evidence>
<dbReference type="InterPro" id="IPR008271">
    <property type="entry name" value="Ser/Thr_kinase_AS"/>
</dbReference>
<reference evidence="11" key="1">
    <citation type="submission" date="2018-10" db="EMBL/GenBank/DDBJ databases">
        <title>Hidden diversity of soil giant viruses.</title>
        <authorList>
            <person name="Schulz F."/>
            <person name="Alteio L."/>
            <person name="Goudeau D."/>
            <person name="Ryan E.M."/>
            <person name="Malmstrom R.R."/>
            <person name="Blanchard J."/>
            <person name="Woyke T."/>
        </authorList>
    </citation>
    <scope>NUCLEOTIDE SEQUENCE</scope>
    <source>
        <strain evidence="11">BAV1</strain>
    </source>
</reference>
<gene>
    <name evidence="11" type="ORF">Barrevirus4_9</name>
</gene>
<keyword evidence="5 11" id="KW-0418">Kinase</keyword>
<proteinExistence type="predicted"/>
<dbReference type="PROSITE" id="PS50011">
    <property type="entry name" value="PROTEIN_KINASE_DOM"/>
    <property type="match status" value="1"/>
</dbReference>
<dbReference type="PROSITE" id="PS00107">
    <property type="entry name" value="PROTEIN_KINASE_ATP"/>
    <property type="match status" value="1"/>
</dbReference>
<keyword evidence="2 11" id="KW-0723">Serine/threonine-protein kinase</keyword>
<evidence type="ECO:0000256" key="5">
    <source>
        <dbReference type="ARBA" id="ARBA00022777"/>
    </source>
</evidence>
<dbReference type="PANTHER" id="PTHR47634:SF9">
    <property type="entry name" value="PROTEIN KINASE DOMAIN-CONTAINING PROTEIN-RELATED"/>
    <property type="match status" value="1"/>
</dbReference>
<dbReference type="SMART" id="SM00220">
    <property type="entry name" value="S_TKc"/>
    <property type="match status" value="1"/>
</dbReference>
<evidence type="ECO:0000259" key="10">
    <source>
        <dbReference type="PROSITE" id="PS50011"/>
    </source>
</evidence>
<dbReference type="EC" id="2.7.11.1" evidence="1"/>
<protein>
    <recommendedName>
        <fullName evidence="1">non-specific serine/threonine protein kinase</fullName>
        <ecNumber evidence="1">2.7.11.1</ecNumber>
    </recommendedName>
</protein>
<dbReference type="Gene3D" id="1.10.510.10">
    <property type="entry name" value="Transferase(Phosphotransferase) domain 1"/>
    <property type="match status" value="1"/>
</dbReference>
<dbReference type="GO" id="GO:0050684">
    <property type="term" value="P:regulation of mRNA processing"/>
    <property type="evidence" value="ECO:0007669"/>
    <property type="project" value="TreeGrafter"/>
</dbReference>
<evidence type="ECO:0000256" key="6">
    <source>
        <dbReference type="ARBA" id="ARBA00022840"/>
    </source>
</evidence>
<dbReference type="Pfam" id="PF00069">
    <property type="entry name" value="Pkinase"/>
    <property type="match status" value="2"/>
</dbReference>
<evidence type="ECO:0000256" key="1">
    <source>
        <dbReference type="ARBA" id="ARBA00012513"/>
    </source>
</evidence>
<name>A0A3G4ZPW1_9VIRU</name>
<feature type="domain" description="Protein kinase" evidence="10">
    <location>
        <begin position="30"/>
        <end position="405"/>
    </location>
</feature>
<dbReference type="Gene3D" id="3.30.200.20">
    <property type="entry name" value="Phosphorylase Kinase, domain 1"/>
    <property type="match status" value="1"/>
</dbReference>
<evidence type="ECO:0000256" key="3">
    <source>
        <dbReference type="ARBA" id="ARBA00022679"/>
    </source>
</evidence>
<dbReference type="PANTHER" id="PTHR47634">
    <property type="entry name" value="PROTEIN KINASE DOMAIN-CONTAINING PROTEIN-RELATED"/>
    <property type="match status" value="1"/>
</dbReference>
<keyword evidence="6 9" id="KW-0067">ATP-binding</keyword>
<dbReference type="EMBL" id="MK072001">
    <property type="protein sequence ID" value="AYV76925.1"/>
    <property type="molecule type" value="Genomic_DNA"/>
</dbReference>
<dbReference type="PROSITE" id="PS00108">
    <property type="entry name" value="PROTEIN_KINASE_ST"/>
    <property type="match status" value="1"/>
</dbReference>
<keyword evidence="4 9" id="KW-0547">Nucleotide-binding</keyword>
<comment type="catalytic activity">
    <reaction evidence="8">
        <text>L-seryl-[protein] + ATP = O-phospho-L-seryl-[protein] + ADP + H(+)</text>
        <dbReference type="Rhea" id="RHEA:17989"/>
        <dbReference type="Rhea" id="RHEA-COMP:9863"/>
        <dbReference type="Rhea" id="RHEA-COMP:11604"/>
        <dbReference type="ChEBI" id="CHEBI:15378"/>
        <dbReference type="ChEBI" id="CHEBI:29999"/>
        <dbReference type="ChEBI" id="CHEBI:30616"/>
        <dbReference type="ChEBI" id="CHEBI:83421"/>
        <dbReference type="ChEBI" id="CHEBI:456216"/>
        <dbReference type="EC" id="2.7.11.1"/>
    </reaction>
</comment>
<dbReference type="InterPro" id="IPR017441">
    <property type="entry name" value="Protein_kinase_ATP_BS"/>
</dbReference>
<organism evidence="11">
    <name type="scientific">Barrevirus sp</name>
    <dbReference type="NCBI Taxonomy" id="2487763"/>
    <lineage>
        <taxon>Viruses</taxon>
        <taxon>Varidnaviria</taxon>
        <taxon>Bamfordvirae</taxon>
        <taxon>Nucleocytoviricota</taxon>
        <taxon>Megaviricetes</taxon>
        <taxon>Imitervirales</taxon>
        <taxon>Mimiviridae</taxon>
        <taxon>Klosneuvirinae</taxon>
    </lineage>
</organism>
<sequence>MSSSTKSSGSSGSQGFDESNLVGKTLNNKYLIIYKIGKGTFSTVWLTMDLKTKEYYAVKVIYPEDYNVGMAEADLLKKIRKANCKYFNNLVDDFTYKFENENYCCLVFELLAGSVYDLIRVGKYSDGLPLPIVKSIIYQLFVSLDILTGKFNILHTDIKPENILVVGTSNRISEIIGICNKSKQLKKKPCRRTVTDLYEKFNEVSDRFRDYGSDDDESYDSNGSHNNKRNKDITLIKEEHIANIIVKLSDFGNCLYLDKKTYKIQTRYYRAPEVILECEFSDKCDTWSVGCLIYELLTGKTLFNPRRKKRLNTDRAHLLSIMSILGPLPEKLINKSGRKVELFRNNGLLKGLTEEIKYTSLESKLANFLHDDKDLKETLSLLKLLLQYDPKDRPEIKTILADRWFKN</sequence>
<feature type="binding site" evidence="9">
    <location>
        <position position="59"/>
    </location>
    <ligand>
        <name>ATP</name>
        <dbReference type="ChEBI" id="CHEBI:30616"/>
    </ligand>
</feature>